<feature type="compositionally biased region" description="Pro residues" evidence="13">
    <location>
        <begin position="271"/>
        <end position="282"/>
    </location>
</feature>
<dbReference type="InterPro" id="IPR024779">
    <property type="entry name" value="2OGFeDO_JBP1/TET_oxygenase_dom"/>
</dbReference>
<feature type="region of interest" description="Disordered" evidence="13">
    <location>
        <begin position="1"/>
        <end position="47"/>
    </location>
</feature>
<feature type="compositionally biased region" description="Polar residues" evidence="13">
    <location>
        <begin position="1540"/>
        <end position="1560"/>
    </location>
</feature>
<dbReference type="Proteomes" id="UP000694906">
    <property type="component" value="Unplaced"/>
</dbReference>
<feature type="compositionally biased region" description="Polar residues" evidence="13">
    <location>
        <begin position="90"/>
        <end position="100"/>
    </location>
</feature>
<dbReference type="CTD" id="54790"/>
<feature type="compositionally biased region" description="Polar residues" evidence="13">
    <location>
        <begin position="595"/>
        <end position="614"/>
    </location>
</feature>
<keyword evidence="15" id="KW-1185">Reference proteome</keyword>
<keyword evidence="12" id="KW-0175">Coiled coil</keyword>
<feature type="region of interest" description="Disordered" evidence="13">
    <location>
        <begin position="677"/>
        <end position="741"/>
    </location>
</feature>
<evidence type="ECO:0000313" key="15">
    <source>
        <dbReference type="Proteomes" id="UP000694906"/>
    </source>
</evidence>
<evidence type="ECO:0000313" key="18">
    <source>
        <dbReference type="RefSeq" id="XP_021101135.1"/>
    </source>
</evidence>
<keyword evidence="6 11" id="KW-0223">Dioxygenase</keyword>
<keyword evidence="4 11" id="KW-0479">Metal-binding</keyword>
<dbReference type="KEGG" id="hgl:101722412"/>
<dbReference type="GO" id="GO:0045944">
    <property type="term" value="P:positive regulation of transcription by RNA polymerase II"/>
    <property type="evidence" value="ECO:0007669"/>
    <property type="project" value="TreeGrafter"/>
</dbReference>
<organism evidence="15 19">
    <name type="scientific">Heterocephalus glaber</name>
    <name type="common">Naked mole rat</name>
    <dbReference type="NCBI Taxonomy" id="10181"/>
    <lineage>
        <taxon>Eukaryota</taxon>
        <taxon>Metazoa</taxon>
        <taxon>Chordata</taxon>
        <taxon>Craniata</taxon>
        <taxon>Vertebrata</taxon>
        <taxon>Euteleostomi</taxon>
        <taxon>Mammalia</taxon>
        <taxon>Eutheria</taxon>
        <taxon>Euarchontoglires</taxon>
        <taxon>Glires</taxon>
        <taxon>Rodentia</taxon>
        <taxon>Hystricomorpha</taxon>
        <taxon>Bathyergidae</taxon>
        <taxon>Heterocephalus</taxon>
    </lineage>
</organism>
<feature type="region of interest" description="Disordered" evidence="13">
    <location>
        <begin position="87"/>
        <end position="375"/>
    </location>
</feature>
<keyword evidence="7 11" id="KW-0560">Oxidoreductase</keyword>
<accession>A0AAX6RXA1</accession>
<reference evidence="16 17" key="1">
    <citation type="submission" date="2025-04" db="UniProtKB">
        <authorList>
            <consortium name="RefSeq"/>
        </authorList>
    </citation>
    <scope>IDENTIFICATION</scope>
</reference>
<dbReference type="GO" id="GO:0040029">
    <property type="term" value="P:epigenetic regulation of gene expression"/>
    <property type="evidence" value="ECO:0007669"/>
    <property type="project" value="InterPro"/>
</dbReference>
<comment type="catalytic activity">
    <reaction evidence="11">
        <text>a 5-methyl-2'-deoxycytidine in DNA + 2-oxoglutarate + O2 = a 5-hydroxymethyl-2'-deoxycytidine in DNA + succinate + CO2</text>
        <dbReference type="Rhea" id="RHEA:52636"/>
        <dbReference type="Rhea" id="RHEA-COMP:11370"/>
        <dbReference type="Rhea" id="RHEA-COMP:13315"/>
        <dbReference type="ChEBI" id="CHEBI:15379"/>
        <dbReference type="ChEBI" id="CHEBI:16526"/>
        <dbReference type="ChEBI" id="CHEBI:16810"/>
        <dbReference type="ChEBI" id="CHEBI:30031"/>
        <dbReference type="ChEBI" id="CHEBI:85454"/>
        <dbReference type="ChEBI" id="CHEBI:136731"/>
        <dbReference type="EC" id="1.14.11.80"/>
    </reaction>
</comment>
<keyword evidence="5 11" id="KW-0862">Zinc</keyword>
<dbReference type="PANTHER" id="PTHR23358:SF3">
    <property type="entry name" value="METHYLCYTOSINE DIOXYGENASE TET2"/>
    <property type="match status" value="1"/>
</dbReference>
<evidence type="ECO:0000313" key="19">
    <source>
        <dbReference type="RefSeq" id="XP_021101136.1"/>
    </source>
</evidence>
<feature type="coiled-coil region" evidence="12">
    <location>
        <begin position="1427"/>
        <end position="1454"/>
    </location>
</feature>
<dbReference type="InterPro" id="IPR046942">
    <property type="entry name" value="TET_oxygenase"/>
</dbReference>
<evidence type="ECO:0000256" key="6">
    <source>
        <dbReference type="ARBA" id="ARBA00022964"/>
    </source>
</evidence>
<keyword evidence="3" id="KW-0158">Chromosome</keyword>
<comment type="catalytic activity">
    <reaction evidence="10 11">
        <text>a 5-hydroxymethyl-2'-deoxycytidine in DNA + 2-oxoglutarate + O2 = a 5-formyl-2'-deoxycytidine in DNA + succinate + CO2 + H2O</text>
        <dbReference type="Rhea" id="RHEA:53828"/>
        <dbReference type="Rhea" id="RHEA-COMP:13315"/>
        <dbReference type="Rhea" id="RHEA-COMP:13656"/>
        <dbReference type="ChEBI" id="CHEBI:15377"/>
        <dbReference type="ChEBI" id="CHEBI:15379"/>
        <dbReference type="ChEBI" id="CHEBI:16526"/>
        <dbReference type="ChEBI" id="CHEBI:16810"/>
        <dbReference type="ChEBI" id="CHEBI:30031"/>
        <dbReference type="ChEBI" id="CHEBI:136731"/>
        <dbReference type="ChEBI" id="CHEBI:137731"/>
        <dbReference type="EC" id="1.14.11.80"/>
    </reaction>
</comment>
<dbReference type="GO" id="GO:0005634">
    <property type="term" value="C:nucleus"/>
    <property type="evidence" value="ECO:0007669"/>
    <property type="project" value="UniProtKB-UniRule"/>
</dbReference>
<protein>
    <recommendedName>
        <fullName evidence="11">Methylcytosine dioxygenase TET</fullName>
        <ecNumber evidence="11">1.14.11.80</ecNumber>
    </recommendedName>
</protein>
<comment type="cofactor">
    <cofactor evidence="11">
        <name>Fe(2+)</name>
        <dbReference type="ChEBI" id="CHEBI:29033"/>
    </cofactor>
    <text evidence="11">Binds 1 Fe(2+) ion per subunit.</text>
</comment>
<dbReference type="RefSeq" id="XP_021101136.1">
    <property type="nucleotide sequence ID" value="XM_021245477.1"/>
</dbReference>
<dbReference type="GO" id="GO:0005694">
    <property type="term" value="C:chromosome"/>
    <property type="evidence" value="ECO:0007669"/>
    <property type="project" value="UniProtKB-SubCell"/>
</dbReference>
<feature type="compositionally biased region" description="Polar residues" evidence="13">
    <location>
        <begin position="204"/>
        <end position="213"/>
    </location>
</feature>
<comment type="subcellular location">
    <subcellularLocation>
        <location evidence="1">Chromosome</location>
    </subcellularLocation>
</comment>
<feature type="compositionally biased region" description="Polar residues" evidence="13">
    <location>
        <begin position="233"/>
        <end position="252"/>
    </location>
</feature>
<evidence type="ECO:0000256" key="8">
    <source>
        <dbReference type="ARBA" id="ARBA00023004"/>
    </source>
</evidence>
<evidence type="ECO:0000256" key="7">
    <source>
        <dbReference type="ARBA" id="ARBA00023002"/>
    </source>
</evidence>
<evidence type="ECO:0000256" key="12">
    <source>
        <dbReference type="SAM" id="Coils"/>
    </source>
</evidence>
<feature type="compositionally biased region" description="Low complexity" evidence="13">
    <location>
        <begin position="581"/>
        <end position="594"/>
    </location>
</feature>
<feature type="compositionally biased region" description="Polar residues" evidence="13">
    <location>
        <begin position="321"/>
        <end position="330"/>
    </location>
</feature>
<dbReference type="InterPro" id="IPR040175">
    <property type="entry name" value="TET1/2/3"/>
</dbReference>
<dbReference type="GO" id="GO:0030099">
    <property type="term" value="P:myeloid cell differentiation"/>
    <property type="evidence" value="ECO:0007669"/>
    <property type="project" value="TreeGrafter"/>
</dbReference>
<sequence>MEQDRSSHAAGSTLGPFLVPAPAPPCQPEPLAAKLQNGSPVPEVNGDTKWQALKNWPGVPPSSCASPDFLHEGRSFSCCLENGGIKRTVSEPSVSGFQQNKKLRQDQKADGERKSLREIRERNPRGSSGRPDPTDVGENREPESSGAPEDAVEDAATFPTHNCSGLGKPELQAPREQEPKDAQYQDENPALLLKNKAALVPNGATDSASSLENTGGEVLDKAPSRCHPDCVSSALQKTASHSSSAGPGQASPQVPCAVTQPSHTSGQIECPPSPGSELPPEPAAVATKACSSAMPETRPFQRPAQPRETGLEPCPCPVQPSDAQGNSVLASTEGLRSGSSSQQYSQHDETNGAYFRQGSVFPRDPMTTPALQQLLPLPPLPSVPLFSDGKALLQNAASEDPQQFPNQSNVTLLREVKIEAGPEAPPPQSSSPALLTTCPGPRLLEGAQSDDVPQNGTGLTGARPACTGRATPDQVDPLKHSPPVLGLGRQVQDPCPPLLGPKEPELLQDQDQQQIRGLAPLPQHYVKPEWIELKTGPLQAESQPTCKEPSCSILQYQPKAALLMTSRPYTGKPMPGAQTGQALIPQAALPQQSQGPHSTGRQGQPQSTVDQQLQHPLPSRQGHVSKTDPSPDAHTQALCAPQYHFQQVADPPAEQLSSPLLKQHLNLASELEPFPDSHVLQHQPSKQAAQTQPPQNSQFPPNQQQQKQQKLQVKNKEQMPHTFPHPQGNSDPQGEGQGPFFGHVKVEECFGGENQYSKASEFQTQSTQAGLEHGQNVSSRNSLYGQILKSNASKTQISCSNNTHVVLENKEQEICPELSARNKTQNLACPPNSTPQRAGILHGCFHEQEPEQLQVAALQGYTSRNQDMSTQQAAPAQLVQQSYSAPSQAQAFPALKQGQGHTHAPPQRDTQKHAALRWYLLHRQGQQQAKQPLAEPCLGPMNRPIKLEPGSTLHACARPGSEQQDSKTWKKPTKQEAPALGCDLVQPRSILETMEQHLKQVQVKSLFDHKALALQPQKQVKVEVSGALTMLSRQLSAAELAGLVAMAPPSEKTPTKRTAGPVLSSFIESPSILLDTPMKNLLDIPIKTQYDFPSCHCVEQIIEKDEGPFYTHLGAGPNVAAIREIMEERFGQKGKAIRIEKVVYTGKEGKSSQGCPIAKWVIRRSSREEKLLCLVRERRGHTCEVAVIVVLILLWEGIPLPLANRLYTELTNTLCRNGSLTNRRCALNEERTCACQGLDPETCGASFSFGCSWSMYYNGCKFARSKVPRKFKLVGDDPKEEEKLESNLQNLSTFLSPMYQKLAPDAYNNQVELEHRAPDCRLGLKEGRPFSGVTACLDFCAHAHRDLHNMHNGSTLVCTLTREDNREFGVVPEDEQLHVLPLYKISDVDEFGSAEAQEEKMRSGAIEVLTSFRRKVRMLAEPAKTCRQRKLEAKKAAAEKLALLENNTIKTEKEKAASRTKQVETAGQAKQLTELLRLSGPAVPLPQTPEPLQHSLPRKPQPESTGAYSTGAPGLHVRRPSPVSPYPNSSPAADMYRGTSPVSINSSSPQAAGSCLSSPNPRSPYPGLLNQNNQYPAYQCNGTVSMDSCSHYLGSYSSQAQPMDLYRYRTPEHLTKLNLPPIHTLYQQRFGNTQGFPSKFLGCGNPNRQGGAFSTCALRPSIHHTGPFPPYTPHEMDGHLVGAPSRCPPSLGGANVDCKNGEYHPASHLVPSHRSYSTVAGSISSSLHALRLQSKENAVLPHTANGLPRMPTGVPQGSPASTQAVLPRLSEARSLEKRGMVLAPRAEDDEVWSDSEQSFLDPDIGGVAVAPTHGSILIECAKRELHATTPLNNPNRTHPARVSLVFYQHKSMNEPKHGLALWEAKMAEKAREKEEECGKQGPDPVAHKAHGKKVKRELAEPPEPQAPPYLRFVKSLAEKTSSATTDSTVTTAPYAFTRVTGPYNRYM</sequence>
<feature type="compositionally biased region" description="Basic and acidic residues" evidence="13">
    <location>
        <begin position="218"/>
        <end position="228"/>
    </location>
</feature>
<dbReference type="RefSeq" id="XP_021101134.1">
    <property type="nucleotide sequence ID" value="XM_021245475.1"/>
</dbReference>
<dbReference type="RefSeq" id="XP_021101135.1">
    <property type="nucleotide sequence ID" value="XM_021245476.1"/>
</dbReference>
<dbReference type="RefSeq" id="XP_004866310.1">
    <property type="nucleotide sequence ID" value="XM_004866253.3"/>
</dbReference>
<evidence type="ECO:0000313" key="17">
    <source>
        <dbReference type="RefSeq" id="XP_021101134.1"/>
    </source>
</evidence>
<dbReference type="EC" id="1.14.11.80" evidence="11"/>
<evidence type="ECO:0000256" key="11">
    <source>
        <dbReference type="RuleBase" id="RU367064"/>
    </source>
</evidence>
<evidence type="ECO:0000313" key="16">
    <source>
        <dbReference type="RefSeq" id="XP_004866310.1"/>
    </source>
</evidence>
<name>A0AAX6RXA1_HETGA</name>
<comment type="similarity">
    <text evidence="2 11">Belongs to the TET family.</text>
</comment>
<evidence type="ECO:0000256" key="1">
    <source>
        <dbReference type="ARBA" id="ARBA00004286"/>
    </source>
</evidence>
<comment type="catalytic activity">
    <reaction evidence="9 11">
        <text>a 5-formyl-2'-deoxycytidine in DNA + 2-oxoglutarate + O2 = a 5-carboxyl-2'-deoxycytidine in DNA + succinate + CO2 + H(+)</text>
        <dbReference type="Rhea" id="RHEA:53832"/>
        <dbReference type="Rhea" id="RHEA-COMP:13656"/>
        <dbReference type="Rhea" id="RHEA-COMP:13657"/>
        <dbReference type="ChEBI" id="CHEBI:15378"/>
        <dbReference type="ChEBI" id="CHEBI:15379"/>
        <dbReference type="ChEBI" id="CHEBI:16526"/>
        <dbReference type="ChEBI" id="CHEBI:16810"/>
        <dbReference type="ChEBI" id="CHEBI:30031"/>
        <dbReference type="ChEBI" id="CHEBI:137731"/>
        <dbReference type="ChEBI" id="CHEBI:137732"/>
        <dbReference type="EC" id="1.14.11.80"/>
    </reaction>
</comment>
<dbReference type="SMART" id="SM01333">
    <property type="entry name" value="Tet_JBP"/>
    <property type="match status" value="1"/>
</dbReference>
<feature type="compositionally biased region" description="Low complexity" evidence="13">
    <location>
        <begin position="188"/>
        <end position="202"/>
    </location>
</feature>
<evidence type="ECO:0000256" key="4">
    <source>
        <dbReference type="ARBA" id="ARBA00022723"/>
    </source>
</evidence>
<evidence type="ECO:0000256" key="10">
    <source>
        <dbReference type="ARBA" id="ARBA00049431"/>
    </source>
</evidence>
<evidence type="ECO:0000256" key="9">
    <source>
        <dbReference type="ARBA" id="ARBA00047840"/>
    </source>
</evidence>
<feature type="region of interest" description="Disordered" evidence="13">
    <location>
        <begin position="866"/>
        <end position="888"/>
    </location>
</feature>
<evidence type="ECO:0000256" key="3">
    <source>
        <dbReference type="ARBA" id="ARBA00022454"/>
    </source>
</evidence>
<proteinExistence type="inferred from homology"/>
<dbReference type="GeneID" id="101722412"/>
<feature type="domain" description="Methylcytosine dioxygenase TET1-3 oxygenase" evidence="14">
    <location>
        <begin position="1252"/>
        <end position="1850"/>
    </location>
</feature>
<evidence type="ECO:0000256" key="5">
    <source>
        <dbReference type="ARBA" id="ARBA00022833"/>
    </source>
</evidence>
<comment type="cofactor">
    <cofactor evidence="11">
        <name>Zn(2+)</name>
        <dbReference type="ChEBI" id="CHEBI:29105"/>
    </cofactor>
    <text evidence="11">The zinc ions have a structural role.</text>
</comment>
<feature type="compositionally biased region" description="Basic and acidic residues" evidence="13">
    <location>
        <begin position="173"/>
        <end position="183"/>
    </location>
</feature>
<feature type="compositionally biased region" description="Pro residues" evidence="13">
    <location>
        <begin position="19"/>
        <end position="28"/>
    </location>
</feature>
<evidence type="ECO:0000259" key="14">
    <source>
        <dbReference type="SMART" id="SM01333"/>
    </source>
</evidence>
<dbReference type="GO" id="GO:0008270">
    <property type="term" value="F:zinc ion binding"/>
    <property type="evidence" value="ECO:0007669"/>
    <property type="project" value="UniProtKB-UniRule"/>
</dbReference>
<dbReference type="GO" id="GO:0141166">
    <property type="term" value="P:chromosomal 5-methylcytosine DNA demethylation pathway"/>
    <property type="evidence" value="ECO:0007669"/>
    <property type="project" value="UniProtKB-UniRule"/>
</dbReference>
<feature type="region of interest" description="Disordered" evidence="13">
    <location>
        <begin position="1872"/>
        <end position="1910"/>
    </location>
</feature>
<feature type="region of interest" description="Disordered" evidence="13">
    <location>
        <begin position="566"/>
        <end position="639"/>
    </location>
</feature>
<dbReference type="GO" id="GO:0070579">
    <property type="term" value="F:DNA 5-methylcytosine dioxygenase activity"/>
    <property type="evidence" value="ECO:0007669"/>
    <property type="project" value="UniProtKB-UniRule"/>
</dbReference>
<feature type="region of interest" description="Disordered" evidence="13">
    <location>
        <begin position="416"/>
        <end position="504"/>
    </location>
</feature>
<feature type="compositionally biased region" description="Basic and acidic residues" evidence="13">
    <location>
        <begin position="103"/>
        <end position="124"/>
    </location>
</feature>
<keyword evidence="8 11" id="KW-0408">Iron</keyword>
<evidence type="ECO:0000256" key="2">
    <source>
        <dbReference type="ARBA" id="ARBA00007502"/>
    </source>
</evidence>
<dbReference type="Pfam" id="PF12851">
    <property type="entry name" value="Tet_JBP"/>
    <property type="match status" value="1"/>
</dbReference>
<dbReference type="PANTHER" id="PTHR23358">
    <property type="entry name" value="METHYLCYTOSINE DIOXYGENASE TET"/>
    <property type="match status" value="1"/>
</dbReference>
<comment type="function">
    <text evidence="11">Dioxygenase that catalyzes the conversion of the modified genomic base 5-methylcytosine (5mC) into 5-hydroxymethylcytosine (5hmC) and plays a key role in epigenetic chromatin reprogramming during embryonic development.</text>
</comment>
<feature type="region of interest" description="Disordered" evidence="13">
    <location>
        <begin position="1481"/>
        <end position="1567"/>
    </location>
</feature>
<evidence type="ECO:0000256" key="13">
    <source>
        <dbReference type="SAM" id="MobiDB-lite"/>
    </source>
</evidence>
<gene>
    <name evidence="16 17 18 19" type="primary">Tet2</name>
</gene>
<feature type="compositionally biased region" description="Polar residues" evidence="13">
    <location>
        <begin position="680"/>
        <end position="689"/>
    </location>
</feature>
<feature type="compositionally biased region" description="Low complexity" evidence="13">
    <location>
        <begin position="690"/>
        <end position="712"/>
    </location>
</feature>